<dbReference type="RefSeq" id="WP_192555893.1">
    <property type="nucleotide sequence ID" value="NZ_JACZZA010000006.1"/>
</dbReference>
<dbReference type="InterPro" id="IPR017687">
    <property type="entry name" value="BamB"/>
</dbReference>
<evidence type="ECO:0000256" key="1">
    <source>
        <dbReference type="ARBA" id="ARBA00022729"/>
    </source>
</evidence>
<evidence type="ECO:0000313" key="7">
    <source>
        <dbReference type="EMBL" id="MBE1161043.1"/>
    </source>
</evidence>
<dbReference type="SUPFAM" id="SSF50998">
    <property type="entry name" value="Quinoprotein alcohol dehydrogenase-like"/>
    <property type="match status" value="1"/>
</dbReference>
<dbReference type="InterPro" id="IPR015943">
    <property type="entry name" value="WD40/YVTN_repeat-like_dom_sf"/>
</dbReference>
<dbReference type="PANTHER" id="PTHR34512">
    <property type="entry name" value="CELL SURFACE PROTEIN"/>
    <property type="match status" value="1"/>
</dbReference>
<dbReference type="EMBL" id="JACZZA010000006">
    <property type="protein sequence ID" value="MBE1161043.1"/>
    <property type="molecule type" value="Genomic_DNA"/>
</dbReference>
<feature type="signal peptide" evidence="5">
    <location>
        <begin position="1"/>
        <end position="17"/>
    </location>
</feature>
<accession>A0ABR9GAF1</accession>
<organism evidence="7 8">
    <name type="scientific">Dyella acidiphila</name>
    <dbReference type="NCBI Taxonomy" id="2775866"/>
    <lineage>
        <taxon>Bacteria</taxon>
        <taxon>Pseudomonadati</taxon>
        <taxon>Pseudomonadota</taxon>
        <taxon>Gammaproteobacteria</taxon>
        <taxon>Lysobacterales</taxon>
        <taxon>Rhodanobacteraceae</taxon>
        <taxon>Dyella</taxon>
    </lineage>
</organism>
<keyword evidence="4" id="KW-0564">Palmitate</keyword>
<evidence type="ECO:0000256" key="5">
    <source>
        <dbReference type="SAM" id="SignalP"/>
    </source>
</evidence>
<keyword evidence="1 4" id="KW-0732">Signal</keyword>
<feature type="domain" description="Pyrrolo-quinoline quinone repeat" evidence="6">
    <location>
        <begin position="77"/>
        <end position="325"/>
    </location>
</feature>
<sequence length="401" mass="42913">MKRFGLIVLTASLVAIAGCHSFKKENIQPPTPLDKNFKPTVQVTEVWKTRVGHGAGMSGVRMQPTVVGGVLYAASTDGAIGAYDAASGKTIWENKSRTKSWFGLGWGDKNRKDALYSGGPAVAGDLLVIGTLDGHVYGLNVKDGSQRWVSALPSEVIDSPTIASQLTIVRTQDGRVYGLDSSTGERRWVNDQGNVPLLSLRGNGSLLVANGVVFFGSDDGKLTALRLDNGDKLWEQKLSSGEGRTDIERMNDADGGVLLDGSTLYAAAYHGSLTAVDGPSGRPMWARPFSTYTSLALSGNSLFGANTDSQVWAFDKSSGADMWKNDNLKYRWVTAPAVQGNYVVVGDIEGYVHWLQAADGALAGRERLSKKAIRAQPVVDGDLVYVEDVMGHIAAYRLGAK</sequence>
<evidence type="ECO:0000313" key="8">
    <source>
        <dbReference type="Proteomes" id="UP000651010"/>
    </source>
</evidence>
<protein>
    <recommendedName>
        <fullName evidence="4">Outer membrane protein assembly factor BamB</fullName>
    </recommendedName>
</protein>
<feature type="chain" id="PRO_5045282692" description="Outer membrane protein assembly factor BamB" evidence="5">
    <location>
        <begin position="18"/>
        <end position="401"/>
    </location>
</feature>
<keyword evidence="2 4" id="KW-0472">Membrane</keyword>
<comment type="function">
    <text evidence="4">Part of the outer membrane protein assembly complex, which is involved in assembly and insertion of beta-barrel proteins into the outer membrane.</text>
</comment>
<dbReference type="NCBIfam" id="TIGR03300">
    <property type="entry name" value="assembly_YfgL"/>
    <property type="match status" value="1"/>
</dbReference>
<dbReference type="Gene3D" id="2.130.10.10">
    <property type="entry name" value="YVTN repeat-like/Quinoprotein amine dehydrogenase"/>
    <property type="match status" value="1"/>
</dbReference>
<comment type="caution">
    <text evidence="7">The sequence shown here is derived from an EMBL/GenBank/DDBJ whole genome shotgun (WGS) entry which is preliminary data.</text>
</comment>
<evidence type="ECO:0000259" key="6">
    <source>
        <dbReference type="Pfam" id="PF13360"/>
    </source>
</evidence>
<dbReference type="InterPro" id="IPR002372">
    <property type="entry name" value="PQQ_rpt_dom"/>
</dbReference>
<keyword evidence="8" id="KW-1185">Reference proteome</keyword>
<name>A0ABR9GAF1_9GAMM</name>
<proteinExistence type="inferred from homology"/>
<dbReference type="InterPro" id="IPR011047">
    <property type="entry name" value="Quinoprotein_ADH-like_sf"/>
</dbReference>
<reference evidence="7 8" key="1">
    <citation type="submission" date="2020-09" db="EMBL/GenBank/DDBJ databases">
        <title>Dyella sp. 7MK23 isolated from forest soil.</title>
        <authorList>
            <person name="Fu J."/>
        </authorList>
    </citation>
    <scope>NUCLEOTIDE SEQUENCE [LARGE SCALE GENOMIC DNA]</scope>
    <source>
        <strain evidence="7 8">7MK23</strain>
    </source>
</reference>
<dbReference type="InterPro" id="IPR018391">
    <property type="entry name" value="PQQ_b-propeller_rpt"/>
</dbReference>
<comment type="similarity">
    <text evidence="4">Belongs to the BamB family.</text>
</comment>
<dbReference type="Pfam" id="PF13360">
    <property type="entry name" value="PQQ_2"/>
    <property type="match status" value="1"/>
</dbReference>
<evidence type="ECO:0000256" key="2">
    <source>
        <dbReference type="ARBA" id="ARBA00023136"/>
    </source>
</evidence>
<comment type="subunit">
    <text evidence="4">Part of the Bam complex.</text>
</comment>
<keyword evidence="4" id="KW-0449">Lipoprotein</keyword>
<dbReference type="Proteomes" id="UP000651010">
    <property type="component" value="Unassembled WGS sequence"/>
</dbReference>
<dbReference type="HAMAP" id="MF_00923">
    <property type="entry name" value="OM_assembly_BamB"/>
    <property type="match status" value="1"/>
</dbReference>
<keyword evidence="3 4" id="KW-0998">Cell outer membrane</keyword>
<dbReference type="SMART" id="SM00564">
    <property type="entry name" value="PQQ"/>
    <property type="match status" value="7"/>
</dbReference>
<dbReference type="PROSITE" id="PS51257">
    <property type="entry name" value="PROKAR_LIPOPROTEIN"/>
    <property type="match status" value="1"/>
</dbReference>
<comment type="subcellular location">
    <subcellularLocation>
        <location evidence="4">Cell outer membrane</location>
        <topology evidence="4">Lipid-anchor</topology>
    </subcellularLocation>
</comment>
<dbReference type="PANTHER" id="PTHR34512:SF30">
    <property type="entry name" value="OUTER MEMBRANE PROTEIN ASSEMBLY FACTOR BAMB"/>
    <property type="match status" value="1"/>
</dbReference>
<evidence type="ECO:0000256" key="3">
    <source>
        <dbReference type="ARBA" id="ARBA00023237"/>
    </source>
</evidence>
<gene>
    <name evidence="4 7" type="primary">bamB</name>
    <name evidence="7" type="ORF">IGX34_11640</name>
</gene>
<evidence type="ECO:0000256" key="4">
    <source>
        <dbReference type="HAMAP-Rule" id="MF_00923"/>
    </source>
</evidence>